<feature type="domain" description="BTB" evidence="1">
    <location>
        <begin position="20"/>
        <end position="81"/>
    </location>
</feature>
<dbReference type="InterPro" id="IPR011333">
    <property type="entry name" value="SKP1/BTB/POZ_sf"/>
</dbReference>
<name>A0A9P7N3N4_9HYPO</name>
<gene>
    <name evidence="2" type="ORF">E4U43_004228</name>
</gene>
<dbReference type="Pfam" id="PF00651">
    <property type="entry name" value="BTB"/>
    <property type="match status" value="1"/>
</dbReference>
<dbReference type="Gene3D" id="3.30.710.10">
    <property type="entry name" value="Potassium Channel Kv1.1, Chain A"/>
    <property type="match status" value="1"/>
</dbReference>
<reference evidence="2" key="1">
    <citation type="journal article" date="2020" name="bioRxiv">
        <title>Whole genome comparisons of ergot fungi reveals the divergence and evolution of species within the genus Claviceps are the result of varying mechanisms driving genome evolution and host range expansion.</title>
        <authorList>
            <person name="Wyka S.A."/>
            <person name="Mondo S.J."/>
            <person name="Liu M."/>
            <person name="Dettman J."/>
            <person name="Nalam V."/>
            <person name="Broders K.D."/>
        </authorList>
    </citation>
    <scope>NUCLEOTIDE SEQUENCE</scope>
    <source>
        <strain evidence="2">CCC 602</strain>
    </source>
</reference>
<dbReference type="PROSITE" id="PS50097">
    <property type="entry name" value="BTB"/>
    <property type="match status" value="1"/>
</dbReference>
<dbReference type="CDD" id="cd18186">
    <property type="entry name" value="BTB_POZ_ZBTB_KLHL-like"/>
    <property type="match status" value="1"/>
</dbReference>
<dbReference type="EMBL" id="SRPW01002763">
    <property type="protein sequence ID" value="KAG5990631.1"/>
    <property type="molecule type" value="Genomic_DNA"/>
</dbReference>
<dbReference type="OrthoDB" id="6359816at2759"/>
<comment type="caution">
    <text evidence="2">The sequence shown here is derived from an EMBL/GenBank/DDBJ whole genome shotgun (WGS) entry which is preliminary data.</text>
</comment>
<dbReference type="SUPFAM" id="SSF54695">
    <property type="entry name" value="POZ domain"/>
    <property type="match status" value="1"/>
</dbReference>
<keyword evidence="3" id="KW-1185">Reference proteome</keyword>
<accession>A0A9P7N3N4</accession>
<dbReference type="PANTHER" id="PTHR47843">
    <property type="entry name" value="BTB DOMAIN-CONTAINING PROTEIN-RELATED"/>
    <property type="match status" value="1"/>
</dbReference>
<protein>
    <recommendedName>
        <fullName evidence="1">BTB domain-containing protein</fullName>
    </recommendedName>
</protein>
<dbReference type="Proteomes" id="UP000748025">
    <property type="component" value="Unassembled WGS sequence"/>
</dbReference>
<dbReference type="AlphaFoldDB" id="A0A9P7N3N4"/>
<evidence type="ECO:0000313" key="3">
    <source>
        <dbReference type="Proteomes" id="UP000748025"/>
    </source>
</evidence>
<evidence type="ECO:0000313" key="2">
    <source>
        <dbReference type="EMBL" id="KAG5990631.1"/>
    </source>
</evidence>
<dbReference type="InterPro" id="IPR000210">
    <property type="entry name" value="BTB/POZ_dom"/>
</dbReference>
<organism evidence="2 3">
    <name type="scientific">Claviceps pusilla</name>
    <dbReference type="NCBI Taxonomy" id="123648"/>
    <lineage>
        <taxon>Eukaryota</taxon>
        <taxon>Fungi</taxon>
        <taxon>Dikarya</taxon>
        <taxon>Ascomycota</taxon>
        <taxon>Pezizomycotina</taxon>
        <taxon>Sordariomycetes</taxon>
        <taxon>Hypocreomycetidae</taxon>
        <taxon>Hypocreales</taxon>
        <taxon>Clavicipitaceae</taxon>
        <taxon>Claviceps</taxon>
    </lineage>
</organism>
<evidence type="ECO:0000259" key="1">
    <source>
        <dbReference type="PROSITE" id="PS50097"/>
    </source>
</evidence>
<proteinExistence type="predicted"/>
<sequence>MHSKKILNAVVKDRADGTFCDLDIVCDGVRFQAHRVIVCSQSPIIRAACAGPWKEATSGTFEIKESSPVLIKRMLDFMYSGCYDQGSSGNAVEEDKRLSEELGQLGTACPMVLHARMMALADMYMVDGLGRVALEQVKKLVQQATTSYLLTDCIPEIYALTFGSCRSIRQTLIDSVRERTSQLPLDPDIKGRLDDVMQIVPEFTRELLKSCLYAPLLGHCDRCGRDKTVPVVPLQCNAEHAAGA</sequence>
<dbReference type="PANTHER" id="PTHR47843:SF5">
    <property type="entry name" value="BTB_POZ DOMAIN PROTEIN"/>
    <property type="match status" value="1"/>
</dbReference>